<protein>
    <submittedName>
        <fullName evidence="2">Protocatechuate 4,5-dioxygenase subunit beta</fullName>
    </submittedName>
</protein>
<evidence type="ECO:0000313" key="3">
    <source>
        <dbReference type="Proteomes" id="UP000027100"/>
    </source>
</evidence>
<dbReference type="AlphaFoldDB" id="A0A062V9W7"/>
<keyword evidence="2" id="KW-0223">Dioxygenase</keyword>
<organism evidence="2 3">
    <name type="scientific">Hyphomonas polymorpha PS728</name>
    <dbReference type="NCBI Taxonomy" id="1280954"/>
    <lineage>
        <taxon>Bacteria</taxon>
        <taxon>Pseudomonadati</taxon>
        <taxon>Pseudomonadota</taxon>
        <taxon>Alphaproteobacteria</taxon>
        <taxon>Hyphomonadales</taxon>
        <taxon>Hyphomonadaceae</taxon>
        <taxon>Hyphomonas</taxon>
    </lineage>
</organism>
<proteinExistence type="predicted"/>
<feature type="domain" description="Extradiol ring-cleavage dioxygenase class III enzyme subunit B" evidence="1">
    <location>
        <begin position="77"/>
        <end position="302"/>
    </location>
</feature>
<evidence type="ECO:0000259" key="1">
    <source>
        <dbReference type="Pfam" id="PF02900"/>
    </source>
</evidence>
<name>A0A062V9W7_9PROT</name>
<comment type="caution">
    <text evidence="2">The sequence shown here is derived from an EMBL/GenBank/DDBJ whole genome shotgun (WGS) entry which is preliminary data.</text>
</comment>
<evidence type="ECO:0000313" key="2">
    <source>
        <dbReference type="EMBL" id="KCZ96937.1"/>
    </source>
</evidence>
<dbReference type="OrthoDB" id="8673673at2"/>
<sequence length="320" mass="35620">MADIVLGIGTSHSPLLTLAPEDWIHRAKSDLENTRLNLSDGRLLSYPELLAERGPKYAAQADQSNLERQAKLCEAALDRLADDLEAARPDVVIIVGDDQEELFGDINQPAFAVFHGEELVMNDKYGRAGNPDWIRKMSRGYMMDHTHTHPCHQDLALEIIAGMIERDVDVATSARVEDPQAFGFGHAFGFVIDRLFRGRKYPVVPLLLNTYYPPNVVRSARAYDIGQHLQSLLKSSGSVERVAVIASGGLSHFVTDEELDRGVLQAMIASDREHLRSVPPEALKSGSSEILNWILAAGAFSHLENDWSVYDRRRRLPRCG</sequence>
<dbReference type="Gene3D" id="3.40.830.10">
    <property type="entry name" value="LigB-like"/>
    <property type="match status" value="1"/>
</dbReference>
<reference evidence="2 3" key="1">
    <citation type="journal article" date="2014" name="Antonie Van Leeuwenhoek">
        <title>Hyphomonas beringensis sp. nov. and Hyphomonas chukchiensis sp. nov., isolated from surface seawater of the Bering Sea and Chukchi Sea.</title>
        <authorList>
            <person name="Li C."/>
            <person name="Lai Q."/>
            <person name="Li G."/>
            <person name="Dong C."/>
            <person name="Wang J."/>
            <person name="Liao Y."/>
            <person name="Shao Z."/>
        </authorList>
    </citation>
    <scope>NUCLEOTIDE SEQUENCE [LARGE SCALE GENOMIC DNA]</scope>
    <source>
        <strain evidence="2 3">PS728</strain>
    </source>
</reference>
<dbReference type="Proteomes" id="UP000027100">
    <property type="component" value="Unassembled WGS sequence"/>
</dbReference>
<keyword evidence="2" id="KW-0560">Oxidoreductase</keyword>
<accession>A0A062V9W7</accession>
<gene>
    <name evidence="2" type="ORF">HPO_17350</name>
</gene>
<dbReference type="InterPro" id="IPR004183">
    <property type="entry name" value="Xdiol_dOase_suB"/>
</dbReference>
<keyword evidence="3" id="KW-1185">Reference proteome</keyword>
<dbReference type="eggNOG" id="COG3384">
    <property type="taxonomic scope" value="Bacteria"/>
</dbReference>
<dbReference type="STRING" id="1280954.HPO_17350"/>
<dbReference type="RefSeq" id="WP_051612774.1">
    <property type="nucleotide sequence ID" value="NZ_ARYM01000029.1"/>
</dbReference>
<dbReference type="PATRIC" id="fig|1280954.3.peg.3502"/>
<dbReference type="SUPFAM" id="SSF53213">
    <property type="entry name" value="LigB-like"/>
    <property type="match status" value="1"/>
</dbReference>
<dbReference type="Pfam" id="PF02900">
    <property type="entry name" value="LigB"/>
    <property type="match status" value="1"/>
</dbReference>
<dbReference type="GO" id="GO:0016702">
    <property type="term" value="F:oxidoreductase activity, acting on single donors with incorporation of molecular oxygen, incorporation of two atoms of oxygen"/>
    <property type="evidence" value="ECO:0007669"/>
    <property type="project" value="UniProtKB-ARBA"/>
</dbReference>
<dbReference type="GO" id="GO:0008198">
    <property type="term" value="F:ferrous iron binding"/>
    <property type="evidence" value="ECO:0007669"/>
    <property type="project" value="InterPro"/>
</dbReference>
<dbReference type="EMBL" id="ARYM01000029">
    <property type="protein sequence ID" value="KCZ96937.1"/>
    <property type="molecule type" value="Genomic_DNA"/>
</dbReference>